<reference evidence="3" key="1">
    <citation type="journal article" date="2005" name="Nature">
        <title>The map-based sequence of the rice genome.</title>
        <authorList>
            <consortium name="International rice genome sequencing project (IRGSP)"/>
            <person name="Matsumoto T."/>
            <person name="Wu J."/>
            <person name="Kanamori H."/>
            <person name="Katayose Y."/>
            <person name="Fujisawa M."/>
            <person name="Namiki N."/>
            <person name="Mizuno H."/>
            <person name="Yamamoto K."/>
            <person name="Antonio B.A."/>
            <person name="Baba T."/>
            <person name="Sakata K."/>
            <person name="Nagamura Y."/>
            <person name="Aoki H."/>
            <person name="Arikawa K."/>
            <person name="Arita K."/>
            <person name="Bito T."/>
            <person name="Chiden Y."/>
            <person name="Fujitsuka N."/>
            <person name="Fukunaka R."/>
            <person name="Hamada M."/>
            <person name="Harada C."/>
            <person name="Hayashi A."/>
            <person name="Hijishita S."/>
            <person name="Honda M."/>
            <person name="Hosokawa S."/>
            <person name="Ichikawa Y."/>
            <person name="Idonuma A."/>
            <person name="Iijima M."/>
            <person name="Ikeda M."/>
            <person name="Ikeno M."/>
            <person name="Ito K."/>
            <person name="Ito S."/>
            <person name="Ito T."/>
            <person name="Ito Y."/>
            <person name="Ito Y."/>
            <person name="Iwabuchi A."/>
            <person name="Kamiya K."/>
            <person name="Karasawa W."/>
            <person name="Kurita K."/>
            <person name="Katagiri S."/>
            <person name="Kikuta A."/>
            <person name="Kobayashi H."/>
            <person name="Kobayashi N."/>
            <person name="Machita K."/>
            <person name="Maehara T."/>
            <person name="Masukawa M."/>
            <person name="Mizubayashi T."/>
            <person name="Mukai Y."/>
            <person name="Nagasaki H."/>
            <person name="Nagata Y."/>
            <person name="Naito S."/>
            <person name="Nakashima M."/>
            <person name="Nakama Y."/>
            <person name="Nakamichi Y."/>
            <person name="Nakamura M."/>
            <person name="Meguro A."/>
            <person name="Negishi M."/>
            <person name="Ohta I."/>
            <person name="Ohta T."/>
            <person name="Okamoto M."/>
            <person name="Ono N."/>
            <person name="Saji S."/>
            <person name="Sakaguchi M."/>
            <person name="Sakai K."/>
            <person name="Shibata M."/>
            <person name="Shimokawa T."/>
            <person name="Song J."/>
            <person name="Takazaki Y."/>
            <person name="Terasawa K."/>
            <person name="Tsugane M."/>
            <person name="Tsuji K."/>
            <person name="Ueda S."/>
            <person name="Waki K."/>
            <person name="Yamagata H."/>
            <person name="Yamamoto M."/>
            <person name="Yamamoto S."/>
            <person name="Yamane H."/>
            <person name="Yoshiki S."/>
            <person name="Yoshihara R."/>
            <person name="Yukawa K."/>
            <person name="Zhong H."/>
            <person name="Yano M."/>
            <person name="Yuan Q."/>
            <person name="Ouyang S."/>
            <person name="Liu J."/>
            <person name="Jones K.M."/>
            <person name="Gansberger K."/>
            <person name="Moffat K."/>
            <person name="Hill J."/>
            <person name="Bera J."/>
            <person name="Fadrosh D."/>
            <person name="Jin S."/>
            <person name="Johri S."/>
            <person name="Kim M."/>
            <person name="Overton L."/>
            <person name="Reardon M."/>
            <person name="Tsitrin T."/>
            <person name="Vuong H."/>
            <person name="Weaver B."/>
            <person name="Ciecko A."/>
            <person name="Tallon L."/>
            <person name="Jackson J."/>
            <person name="Pai G."/>
            <person name="Aken S.V."/>
            <person name="Utterback T."/>
            <person name="Reidmuller S."/>
            <person name="Feldblyum T."/>
            <person name="Hsiao J."/>
            <person name="Zismann V."/>
            <person name="Iobst S."/>
            <person name="de Vazeille A.R."/>
            <person name="Buell C.R."/>
            <person name="Ying K."/>
            <person name="Li Y."/>
            <person name="Lu T."/>
            <person name="Huang Y."/>
            <person name="Zhao Q."/>
            <person name="Feng Q."/>
            <person name="Zhang L."/>
            <person name="Zhu J."/>
            <person name="Weng Q."/>
            <person name="Mu J."/>
            <person name="Lu Y."/>
            <person name="Fan D."/>
            <person name="Liu Y."/>
            <person name="Guan J."/>
            <person name="Zhang Y."/>
            <person name="Yu S."/>
            <person name="Liu X."/>
            <person name="Zhang Y."/>
            <person name="Hong G."/>
            <person name="Han B."/>
            <person name="Choisne N."/>
            <person name="Demange N."/>
            <person name="Orjeda G."/>
            <person name="Samain S."/>
            <person name="Cattolico L."/>
            <person name="Pelletier E."/>
            <person name="Couloux A."/>
            <person name="Segurens B."/>
            <person name="Wincker P."/>
            <person name="D'Hont A."/>
            <person name="Scarpelli C."/>
            <person name="Weissenbach J."/>
            <person name="Salanoubat M."/>
            <person name="Quetier F."/>
            <person name="Yu Y."/>
            <person name="Kim H.R."/>
            <person name="Rambo T."/>
            <person name="Currie J."/>
            <person name="Collura K."/>
            <person name="Luo M."/>
            <person name="Yang T."/>
            <person name="Ammiraju J.S.S."/>
            <person name="Engler F."/>
            <person name="Soderlund C."/>
            <person name="Wing R.A."/>
            <person name="Palmer L.E."/>
            <person name="de la Bastide M."/>
            <person name="Spiegel L."/>
            <person name="Nascimento L."/>
            <person name="Zutavern T."/>
            <person name="O'Shaughnessy A."/>
            <person name="Dike S."/>
            <person name="Dedhia N."/>
            <person name="Preston R."/>
            <person name="Balija V."/>
            <person name="McCombie W.R."/>
            <person name="Chow T."/>
            <person name="Chen H."/>
            <person name="Chung M."/>
            <person name="Chen C."/>
            <person name="Shaw J."/>
            <person name="Wu H."/>
            <person name="Hsiao K."/>
            <person name="Chao Y."/>
            <person name="Chu M."/>
            <person name="Cheng C."/>
            <person name="Hour A."/>
            <person name="Lee P."/>
            <person name="Lin S."/>
            <person name="Lin Y."/>
            <person name="Liou J."/>
            <person name="Liu S."/>
            <person name="Hsing Y."/>
            <person name="Raghuvanshi S."/>
            <person name="Mohanty A."/>
            <person name="Bharti A.K."/>
            <person name="Gaur A."/>
            <person name="Gupta V."/>
            <person name="Kumar D."/>
            <person name="Ravi V."/>
            <person name="Vij S."/>
            <person name="Kapur A."/>
            <person name="Khurana P."/>
            <person name="Khurana P."/>
            <person name="Khurana J.P."/>
            <person name="Tyagi A.K."/>
            <person name="Gaikwad K."/>
            <person name="Singh A."/>
            <person name="Dalal V."/>
            <person name="Srivastava S."/>
            <person name="Dixit A."/>
            <person name="Pal A.K."/>
            <person name="Ghazi I.A."/>
            <person name="Yadav M."/>
            <person name="Pandit A."/>
            <person name="Bhargava A."/>
            <person name="Sureshbabu K."/>
            <person name="Batra K."/>
            <person name="Sharma T.R."/>
            <person name="Mohapatra T."/>
            <person name="Singh N.K."/>
            <person name="Messing J."/>
            <person name="Nelson A.B."/>
            <person name="Fuks G."/>
            <person name="Kavchok S."/>
            <person name="Keizer G."/>
            <person name="Linton E."/>
            <person name="Llaca V."/>
            <person name="Song R."/>
            <person name="Tanyolac B."/>
            <person name="Young S."/>
            <person name="Ho-Il K."/>
            <person name="Hahn J.H."/>
            <person name="Sangsakoo G."/>
            <person name="Vanavichit A."/>
            <person name="de Mattos Luiz.A.T."/>
            <person name="Zimmer P.D."/>
            <person name="Malone G."/>
            <person name="Dellagostin O."/>
            <person name="de Oliveira A.C."/>
            <person name="Bevan M."/>
            <person name="Bancroft I."/>
            <person name="Minx P."/>
            <person name="Cordum H."/>
            <person name="Wilson R."/>
            <person name="Cheng Z."/>
            <person name="Jin W."/>
            <person name="Jiang J."/>
            <person name="Leong S.A."/>
            <person name="Iwama H."/>
            <person name="Gojobori T."/>
            <person name="Itoh T."/>
            <person name="Niimura Y."/>
            <person name="Fujii Y."/>
            <person name="Habara T."/>
            <person name="Sakai H."/>
            <person name="Sato Y."/>
            <person name="Wilson G."/>
            <person name="Kumar K."/>
            <person name="McCouch S."/>
            <person name="Juretic N."/>
            <person name="Hoen D."/>
            <person name="Wright S."/>
            <person name="Bruskiewich R."/>
            <person name="Bureau T."/>
            <person name="Miyao A."/>
            <person name="Hirochika H."/>
            <person name="Nishikawa T."/>
            <person name="Kadowaki K."/>
            <person name="Sugiura M."/>
            <person name="Burr B."/>
            <person name="Sasaki T."/>
        </authorList>
    </citation>
    <scope>NUCLEOTIDE SEQUENCE [LARGE SCALE GENOMIC DNA]</scope>
    <source>
        <strain evidence="3">cv. Nipponbare</strain>
    </source>
</reference>
<evidence type="ECO:0000313" key="3">
    <source>
        <dbReference type="Proteomes" id="UP000000763"/>
    </source>
</evidence>
<protein>
    <submittedName>
        <fullName evidence="2">Uncharacterized protein</fullName>
    </submittedName>
</protein>
<reference evidence="3" key="2">
    <citation type="journal article" date="2008" name="Nucleic Acids Res.">
        <title>The rice annotation project database (RAP-DB): 2008 update.</title>
        <authorList>
            <consortium name="The rice annotation project (RAP)"/>
        </authorList>
    </citation>
    <scope>GENOME REANNOTATION</scope>
    <source>
        <strain evidence="3">cv. Nipponbare</strain>
    </source>
</reference>
<dbReference type="Proteomes" id="UP000000763">
    <property type="component" value="Chromosome 9"/>
</dbReference>
<dbReference type="AlphaFoldDB" id="Q6H4T4"/>
<sequence>MEVARQSWAGREVDGARGSTNGGHWRGEKTQQREGLIEPDGSTHEKRNGDSNTSINSTNNDFCWPETQPLTYIRFTNRRSVDVCKFDTGALSKDGLLKKGETQEWPRYYTIQQLE</sequence>
<name>Q6H4T4_ORYSJ</name>
<feature type="compositionally biased region" description="Basic and acidic residues" evidence="1">
    <location>
        <begin position="25"/>
        <end position="49"/>
    </location>
</feature>
<feature type="region of interest" description="Disordered" evidence="1">
    <location>
        <begin position="1"/>
        <end position="61"/>
    </location>
</feature>
<accession>Q6H4T4</accession>
<evidence type="ECO:0000256" key="1">
    <source>
        <dbReference type="SAM" id="MobiDB-lite"/>
    </source>
</evidence>
<evidence type="ECO:0000313" key="2">
    <source>
        <dbReference type="EMBL" id="BAD26265.1"/>
    </source>
</evidence>
<gene>
    <name evidence="2" type="primary">B1008E06.23</name>
</gene>
<dbReference type="EMBL" id="AP005829">
    <property type="protein sequence ID" value="BAD26265.1"/>
    <property type="molecule type" value="Genomic_DNA"/>
</dbReference>
<feature type="compositionally biased region" description="Low complexity" evidence="1">
    <location>
        <begin position="50"/>
        <end position="61"/>
    </location>
</feature>
<proteinExistence type="predicted"/>
<organism evidence="2 3">
    <name type="scientific">Oryza sativa subsp. japonica</name>
    <name type="common">Rice</name>
    <dbReference type="NCBI Taxonomy" id="39947"/>
    <lineage>
        <taxon>Eukaryota</taxon>
        <taxon>Viridiplantae</taxon>
        <taxon>Streptophyta</taxon>
        <taxon>Embryophyta</taxon>
        <taxon>Tracheophyta</taxon>
        <taxon>Spermatophyta</taxon>
        <taxon>Magnoliopsida</taxon>
        <taxon>Liliopsida</taxon>
        <taxon>Poales</taxon>
        <taxon>Poaceae</taxon>
        <taxon>BOP clade</taxon>
        <taxon>Oryzoideae</taxon>
        <taxon>Oryzeae</taxon>
        <taxon>Oryzinae</taxon>
        <taxon>Oryza</taxon>
        <taxon>Oryza sativa</taxon>
    </lineage>
</organism>